<evidence type="ECO:0000256" key="11">
    <source>
        <dbReference type="SAM" id="Phobius"/>
    </source>
</evidence>
<evidence type="ECO:0000256" key="4">
    <source>
        <dbReference type="ARBA" id="ARBA00022617"/>
    </source>
</evidence>
<feature type="transmembrane region" description="Helical" evidence="11">
    <location>
        <begin position="191"/>
        <end position="210"/>
    </location>
</feature>
<feature type="transmembrane region" description="Helical" evidence="11">
    <location>
        <begin position="148"/>
        <end position="170"/>
    </location>
</feature>
<dbReference type="InterPro" id="IPR045150">
    <property type="entry name" value="CYB561D1/2"/>
</dbReference>
<keyword evidence="9" id="KW-0408">Iron</keyword>
<evidence type="ECO:0000256" key="9">
    <source>
        <dbReference type="ARBA" id="ARBA00023004"/>
    </source>
</evidence>
<keyword evidence="14" id="KW-1185">Reference proteome</keyword>
<feature type="domain" description="Cytochrome b561" evidence="12">
    <location>
        <begin position="42"/>
        <end position="240"/>
    </location>
</feature>
<evidence type="ECO:0000256" key="6">
    <source>
        <dbReference type="ARBA" id="ARBA00022723"/>
    </source>
</evidence>
<organism evidence="13 14">
    <name type="scientific">Phyllosticta citriasiana</name>
    <dbReference type="NCBI Taxonomy" id="595635"/>
    <lineage>
        <taxon>Eukaryota</taxon>
        <taxon>Fungi</taxon>
        <taxon>Dikarya</taxon>
        <taxon>Ascomycota</taxon>
        <taxon>Pezizomycotina</taxon>
        <taxon>Dothideomycetes</taxon>
        <taxon>Dothideomycetes incertae sedis</taxon>
        <taxon>Botryosphaeriales</taxon>
        <taxon>Phyllostictaceae</taxon>
        <taxon>Phyllosticta</taxon>
    </lineage>
</organism>
<proteinExistence type="predicted"/>
<dbReference type="CDD" id="cd08761">
    <property type="entry name" value="Cyt_b561_CYB561D2_like"/>
    <property type="match status" value="1"/>
</dbReference>
<evidence type="ECO:0000256" key="1">
    <source>
        <dbReference type="ARBA" id="ARBA00001970"/>
    </source>
</evidence>
<dbReference type="Proteomes" id="UP001363622">
    <property type="component" value="Unassembled WGS sequence"/>
</dbReference>
<comment type="subcellular location">
    <subcellularLocation>
        <location evidence="2">Membrane</location>
        <topology evidence="2">Multi-pass membrane protein</topology>
    </subcellularLocation>
</comment>
<dbReference type="Gene3D" id="1.20.120.1770">
    <property type="match status" value="1"/>
</dbReference>
<keyword evidence="8 11" id="KW-1133">Transmembrane helix</keyword>
<feature type="transmembrane region" description="Helical" evidence="11">
    <location>
        <begin position="44"/>
        <end position="67"/>
    </location>
</feature>
<gene>
    <name evidence="13" type="ORF">IWZ03DRAFT_46771</name>
</gene>
<keyword evidence="3" id="KW-0813">Transport</keyword>
<feature type="transmembrane region" description="Helical" evidence="11">
    <location>
        <begin position="108"/>
        <end position="128"/>
    </location>
</feature>
<dbReference type="InterPro" id="IPR006593">
    <property type="entry name" value="Cyt_b561/ferric_Rdtase_TM"/>
</dbReference>
<keyword evidence="4" id="KW-0349">Heme</keyword>
<evidence type="ECO:0000256" key="7">
    <source>
        <dbReference type="ARBA" id="ARBA00022982"/>
    </source>
</evidence>
<evidence type="ECO:0000256" key="8">
    <source>
        <dbReference type="ARBA" id="ARBA00022989"/>
    </source>
</evidence>
<evidence type="ECO:0000256" key="2">
    <source>
        <dbReference type="ARBA" id="ARBA00004141"/>
    </source>
</evidence>
<dbReference type="Pfam" id="PF03188">
    <property type="entry name" value="Cytochrom_B561"/>
    <property type="match status" value="1"/>
</dbReference>
<evidence type="ECO:0000313" key="13">
    <source>
        <dbReference type="EMBL" id="KAK7513124.1"/>
    </source>
</evidence>
<protein>
    <submittedName>
        <fullName evidence="13">Eukaryotic cytochrome b561-domain-containing protein</fullName>
    </submittedName>
</protein>
<feature type="transmembrane region" description="Helical" evidence="11">
    <location>
        <begin position="216"/>
        <end position="234"/>
    </location>
</feature>
<dbReference type="PROSITE" id="PS50939">
    <property type="entry name" value="CYTOCHROME_B561"/>
    <property type="match status" value="1"/>
</dbReference>
<evidence type="ECO:0000259" key="12">
    <source>
        <dbReference type="PROSITE" id="PS50939"/>
    </source>
</evidence>
<keyword evidence="6" id="KW-0479">Metal-binding</keyword>
<evidence type="ECO:0000256" key="3">
    <source>
        <dbReference type="ARBA" id="ARBA00022448"/>
    </source>
</evidence>
<dbReference type="SMART" id="SM00665">
    <property type="entry name" value="B561"/>
    <property type="match status" value="1"/>
</dbReference>
<keyword evidence="10 11" id="KW-0472">Membrane</keyword>
<dbReference type="PANTHER" id="PTHR15422:SF45">
    <property type="entry name" value="CYTOCHROME B561 DOMAIN-CONTAINING PROTEIN"/>
    <property type="match status" value="1"/>
</dbReference>
<dbReference type="PANTHER" id="PTHR15422">
    <property type="entry name" value="OS05G0565100 PROTEIN"/>
    <property type="match status" value="1"/>
</dbReference>
<sequence length="245" mass="26214">MTSATGIPQTNSAASMERIGEDEPLLGRAGDASQQQGKPLPWNLVLGTGTVAQAGIWILTAIVWSAIFSHDLILFSAHPLLNSAGILLLTQGILILQPTHTAQQKRQGTYAHFGFNQLGVIALVAGLIVIEINKARGGLDHFESSHAILGIITYVLLIIQALVGFTQYFTPGLWGSVDSAKKIYKYHRMSGYLVLLLALATVAAATQTGFNLSALHIQLWAVLVAAVLTVIGVFPRIKKQKLGLS</sequence>
<comment type="cofactor">
    <cofactor evidence="1">
        <name>heme b</name>
        <dbReference type="ChEBI" id="CHEBI:60344"/>
    </cofactor>
</comment>
<evidence type="ECO:0000313" key="14">
    <source>
        <dbReference type="Proteomes" id="UP001363622"/>
    </source>
</evidence>
<keyword evidence="5 11" id="KW-0812">Transmembrane</keyword>
<dbReference type="EMBL" id="JBBPHU010000010">
    <property type="protein sequence ID" value="KAK7513124.1"/>
    <property type="molecule type" value="Genomic_DNA"/>
</dbReference>
<keyword evidence="7" id="KW-0249">Electron transport</keyword>
<accession>A0ABR1KEE7</accession>
<feature type="transmembrane region" description="Helical" evidence="11">
    <location>
        <begin position="73"/>
        <end position="96"/>
    </location>
</feature>
<evidence type="ECO:0000256" key="10">
    <source>
        <dbReference type="ARBA" id="ARBA00023136"/>
    </source>
</evidence>
<comment type="caution">
    <text evidence="13">The sequence shown here is derived from an EMBL/GenBank/DDBJ whole genome shotgun (WGS) entry which is preliminary data.</text>
</comment>
<name>A0ABR1KEE7_9PEZI</name>
<evidence type="ECO:0000256" key="5">
    <source>
        <dbReference type="ARBA" id="ARBA00022692"/>
    </source>
</evidence>
<reference evidence="13 14" key="1">
    <citation type="submission" date="2024-04" db="EMBL/GenBank/DDBJ databases">
        <title>Phyllosticta paracitricarpa is synonymous to the EU quarantine fungus P. citricarpa based on phylogenomic analyses.</title>
        <authorList>
            <consortium name="Lawrence Berkeley National Laboratory"/>
            <person name="Van Ingen-Buijs V.A."/>
            <person name="Van Westerhoven A.C."/>
            <person name="Haridas S."/>
            <person name="Skiadas P."/>
            <person name="Martin F."/>
            <person name="Groenewald J.Z."/>
            <person name="Crous P.W."/>
            <person name="Seidl M.F."/>
        </authorList>
    </citation>
    <scope>NUCLEOTIDE SEQUENCE [LARGE SCALE GENOMIC DNA]</scope>
    <source>
        <strain evidence="13 14">CBS 123371</strain>
    </source>
</reference>